<dbReference type="GO" id="GO:0043335">
    <property type="term" value="P:protein unfolding"/>
    <property type="evidence" value="ECO:0007669"/>
    <property type="project" value="TreeGrafter"/>
</dbReference>
<feature type="domain" description="PPIase FKBP-type" evidence="10">
    <location>
        <begin position="159"/>
        <end position="233"/>
    </location>
</feature>
<keyword evidence="5 9" id="KW-0697">Rotamase</keyword>
<evidence type="ECO:0000256" key="7">
    <source>
        <dbReference type="ARBA" id="ARBA00023235"/>
    </source>
</evidence>
<evidence type="ECO:0000256" key="8">
    <source>
        <dbReference type="ARBA" id="ARBA00029986"/>
    </source>
</evidence>
<evidence type="ECO:0000256" key="2">
    <source>
        <dbReference type="ARBA" id="ARBA00005464"/>
    </source>
</evidence>
<dbReference type="SUPFAM" id="SSF54534">
    <property type="entry name" value="FKBP-like"/>
    <property type="match status" value="1"/>
</dbReference>
<dbReference type="InterPro" id="IPR046357">
    <property type="entry name" value="PPIase_dom_sf"/>
</dbReference>
<evidence type="ECO:0000313" key="14">
    <source>
        <dbReference type="Proteomes" id="UP000176603"/>
    </source>
</evidence>
<dbReference type="Gene3D" id="3.30.70.1050">
    <property type="entry name" value="Trigger factor ribosome-binding domain"/>
    <property type="match status" value="1"/>
</dbReference>
<dbReference type="HAMAP" id="MF_00303">
    <property type="entry name" value="Trigger_factor_Tig"/>
    <property type="match status" value="1"/>
</dbReference>
<comment type="catalytic activity">
    <reaction evidence="1 9">
        <text>[protein]-peptidylproline (omega=180) = [protein]-peptidylproline (omega=0)</text>
        <dbReference type="Rhea" id="RHEA:16237"/>
        <dbReference type="Rhea" id="RHEA-COMP:10747"/>
        <dbReference type="Rhea" id="RHEA-COMP:10748"/>
        <dbReference type="ChEBI" id="CHEBI:83833"/>
        <dbReference type="ChEBI" id="CHEBI:83834"/>
        <dbReference type="EC" id="5.2.1.8"/>
    </reaction>
</comment>
<dbReference type="InterPro" id="IPR036611">
    <property type="entry name" value="Trigger_fac_ribosome-bd_sf"/>
</dbReference>
<protein>
    <recommendedName>
        <fullName evidence="4 9">Trigger factor</fullName>
        <shortName evidence="9">TF</shortName>
        <ecNumber evidence="3 9">5.2.1.8</ecNumber>
    </recommendedName>
    <alternativeName>
        <fullName evidence="8 9">PPIase</fullName>
    </alternativeName>
</protein>
<dbReference type="NCBIfam" id="TIGR00115">
    <property type="entry name" value="tig"/>
    <property type="match status" value="1"/>
</dbReference>
<evidence type="ECO:0000259" key="12">
    <source>
        <dbReference type="Pfam" id="PF05698"/>
    </source>
</evidence>
<keyword evidence="9" id="KW-0963">Cytoplasm</keyword>
<dbReference type="PANTHER" id="PTHR30560">
    <property type="entry name" value="TRIGGER FACTOR CHAPERONE AND PEPTIDYL-PROLYL CIS/TRANS ISOMERASE"/>
    <property type="match status" value="1"/>
</dbReference>
<dbReference type="EC" id="5.2.1.8" evidence="3 9"/>
<dbReference type="STRING" id="1802399.A3E39_03125"/>
<dbReference type="AlphaFoldDB" id="A0A1F7UJJ6"/>
<dbReference type="InterPro" id="IPR027304">
    <property type="entry name" value="Trigger_fact/SurA_dom_sf"/>
</dbReference>
<comment type="subcellular location">
    <subcellularLocation>
        <location evidence="9">Cytoplasm</location>
    </subcellularLocation>
    <text evidence="9">About half TF is bound to the ribosome near the polypeptide exit tunnel while the other half is free in the cytoplasm.</text>
</comment>
<dbReference type="GO" id="GO:0051301">
    <property type="term" value="P:cell division"/>
    <property type="evidence" value="ECO:0007669"/>
    <property type="project" value="UniProtKB-KW"/>
</dbReference>
<comment type="caution">
    <text evidence="13">The sequence shown here is derived from an EMBL/GenBank/DDBJ whole genome shotgun (WGS) entry which is preliminary data.</text>
</comment>
<dbReference type="GO" id="GO:0044183">
    <property type="term" value="F:protein folding chaperone"/>
    <property type="evidence" value="ECO:0007669"/>
    <property type="project" value="TreeGrafter"/>
</dbReference>
<dbReference type="InterPro" id="IPR005215">
    <property type="entry name" value="Trig_fac"/>
</dbReference>
<evidence type="ECO:0000256" key="4">
    <source>
        <dbReference type="ARBA" id="ARBA00016902"/>
    </source>
</evidence>
<keyword evidence="6 9" id="KW-0143">Chaperone</keyword>
<dbReference type="PIRSF" id="PIRSF003095">
    <property type="entry name" value="Trigger_factor"/>
    <property type="match status" value="1"/>
</dbReference>
<comment type="similarity">
    <text evidence="2 9">Belongs to the FKBP-type PPIase family. Tig subfamily.</text>
</comment>
<dbReference type="EMBL" id="MGEH01000031">
    <property type="protein sequence ID" value="OGL78442.1"/>
    <property type="molecule type" value="Genomic_DNA"/>
</dbReference>
<dbReference type="GO" id="GO:0005737">
    <property type="term" value="C:cytoplasm"/>
    <property type="evidence" value="ECO:0007669"/>
    <property type="project" value="UniProtKB-SubCell"/>
</dbReference>
<comment type="domain">
    <text evidence="9">Consists of 3 domains; the N-terminus binds the ribosome, the middle domain has PPIase activity, while the C-terminus has intrinsic chaperone activity on its own.</text>
</comment>
<dbReference type="InterPro" id="IPR001179">
    <property type="entry name" value="PPIase_FKBP_dom"/>
</dbReference>
<name>A0A1F7UJJ6_9BACT</name>
<dbReference type="Proteomes" id="UP000176603">
    <property type="component" value="Unassembled WGS sequence"/>
</dbReference>
<dbReference type="InterPro" id="IPR008881">
    <property type="entry name" value="Trigger_fac_ribosome-bd_bac"/>
</dbReference>
<dbReference type="SUPFAM" id="SSF102735">
    <property type="entry name" value="Trigger factor ribosome-binding domain"/>
    <property type="match status" value="1"/>
</dbReference>
<evidence type="ECO:0000256" key="5">
    <source>
        <dbReference type="ARBA" id="ARBA00023110"/>
    </source>
</evidence>
<keyword evidence="7 9" id="KW-0413">Isomerase</keyword>
<evidence type="ECO:0000256" key="9">
    <source>
        <dbReference type="HAMAP-Rule" id="MF_00303"/>
    </source>
</evidence>
<organism evidence="13 14">
    <name type="scientific">Candidatus Uhrbacteria bacterium RIFCSPHIGHO2_12_FULL_60_25</name>
    <dbReference type="NCBI Taxonomy" id="1802399"/>
    <lineage>
        <taxon>Bacteria</taxon>
        <taxon>Candidatus Uhriibacteriota</taxon>
    </lineage>
</organism>
<comment type="function">
    <text evidence="9">Involved in protein export. Acts as a chaperone by maintaining the newly synthesized protein in an open conformation. Functions as a peptidyl-prolyl cis-trans isomerase.</text>
</comment>
<dbReference type="GO" id="GO:0015031">
    <property type="term" value="P:protein transport"/>
    <property type="evidence" value="ECO:0007669"/>
    <property type="project" value="UniProtKB-UniRule"/>
</dbReference>
<evidence type="ECO:0000256" key="1">
    <source>
        <dbReference type="ARBA" id="ARBA00000971"/>
    </source>
</evidence>
<proteinExistence type="inferred from homology"/>
<dbReference type="GO" id="GO:0051083">
    <property type="term" value="P:'de novo' cotranslational protein folding"/>
    <property type="evidence" value="ECO:0007669"/>
    <property type="project" value="TreeGrafter"/>
</dbReference>
<feature type="domain" description="Trigger factor C-terminal" evidence="12">
    <location>
        <begin position="263"/>
        <end position="424"/>
    </location>
</feature>
<dbReference type="Pfam" id="PF05697">
    <property type="entry name" value="Trigger_N"/>
    <property type="match status" value="1"/>
</dbReference>
<dbReference type="Gene3D" id="1.10.3120.10">
    <property type="entry name" value="Trigger factor, C-terminal domain"/>
    <property type="match status" value="1"/>
</dbReference>
<evidence type="ECO:0000256" key="3">
    <source>
        <dbReference type="ARBA" id="ARBA00013194"/>
    </source>
</evidence>
<accession>A0A1F7UJJ6</accession>
<sequence>MNKPTVEHLHGSKVKLSFHVTVEEARPFLDETVRAMSEANPIQGFRPGKAPYAEAVKAYGEMRVWQNALERIVRSRYLRAVLDQDLDTVGSPEVRVDKLTPGADIEFTVIAPVAPKVTKLADYSAPLVDFTARTVTDGDVLKALGDLQTMRRKEVRSTEPATKEDLVVIDLDMKKDKVTLEGGTGRDYRIYLTEDSYIPGFADKLMGVKEGEERTFTLTFPEGHYQKHLAGKDVDFTAKTKGVFKFELPDLDEAFAASLGQSSLDALKKVLHANIGTEEEERARQKSEVALLDKLVDASSFSDIPDLLVNDEVRKMLSEIEHSVEERGMKWPDYLASIKKSVDELKLEFVPQAVRRIKAATIVKEISKREKVTVTDAELDNEIDHILEGIKSDDRETRERVSSPEYREYVAILLRNQKTLEAVKQKAIRNYVPRTPHHHSE</sequence>
<feature type="domain" description="Trigger factor ribosome-binding bacterial" evidence="11">
    <location>
        <begin position="5"/>
        <end position="145"/>
    </location>
</feature>
<keyword evidence="9" id="KW-0131">Cell cycle</keyword>
<evidence type="ECO:0000313" key="13">
    <source>
        <dbReference type="EMBL" id="OGL78442.1"/>
    </source>
</evidence>
<evidence type="ECO:0000256" key="6">
    <source>
        <dbReference type="ARBA" id="ARBA00023186"/>
    </source>
</evidence>
<reference evidence="13 14" key="1">
    <citation type="journal article" date="2016" name="Nat. Commun.">
        <title>Thousands of microbial genomes shed light on interconnected biogeochemical processes in an aquifer system.</title>
        <authorList>
            <person name="Anantharaman K."/>
            <person name="Brown C.T."/>
            <person name="Hug L.A."/>
            <person name="Sharon I."/>
            <person name="Castelle C.J."/>
            <person name="Probst A.J."/>
            <person name="Thomas B.C."/>
            <person name="Singh A."/>
            <person name="Wilkins M.J."/>
            <person name="Karaoz U."/>
            <person name="Brodie E.L."/>
            <person name="Williams K.H."/>
            <person name="Hubbard S.S."/>
            <person name="Banfield J.F."/>
        </authorList>
    </citation>
    <scope>NUCLEOTIDE SEQUENCE [LARGE SCALE GENOMIC DNA]</scope>
</reference>
<evidence type="ECO:0000259" key="10">
    <source>
        <dbReference type="Pfam" id="PF00254"/>
    </source>
</evidence>
<dbReference type="SUPFAM" id="SSF109998">
    <property type="entry name" value="Triger factor/SurA peptide-binding domain-like"/>
    <property type="match status" value="1"/>
</dbReference>
<dbReference type="Gene3D" id="3.10.50.40">
    <property type="match status" value="1"/>
</dbReference>
<dbReference type="GO" id="GO:0003755">
    <property type="term" value="F:peptidyl-prolyl cis-trans isomerase activity"/>
    <property type="evidence" value="ECO:0007669"/>
    <property type="project" value="UniProtKB-UniRule"/>
</dbReference>
<dbReference type="Pfam" id="PF05698">
    <property type="entry name" value="Trigger_C"/>
    <property type="match status" value="1"/>
</dbReference>
<evidence type="ECO:0000259" key="11">
    <source>
        <dbReference type="Pfam" id="PF05697"/>
    </source>
</evidence>
<dbReference type="Pfam" id="PF00254">
    <property type="entry name" value="FKBP_C"/>
    <property type="match status" value="1"/>
</dbReference>
<dbReference type="InterPro" id="IPR008880">
    <property type="entry name" value="Trigger_fac_C"/>
</dbReference>
<dbReference type="PANTHER" id="PTHR30560:SF3">
    <property type="entry name" value="TRIGGER FACTOR-LIKE PROTEIN TIG, CHLOROPLASTIC"/>
    <property type="match status" value="1"/>
</dbReference>
<dbReference type="InterPro" id="IPR037041">
    <property type="entry name" value="Trigger_fac_C_sf"/>
</dbReference>
<dbReference type="GO" id="GO:0043022">
    <property type="term" value="F:ribosome binding"/>
    <property type="evidence" value="ECO:0007669"/>
    <property type="project" value="TreeGrafter"/>
</dbReference>
<keyword evidence="9" id="KW-0132">Cell division</keyword>
<gene>
    <name evidence="9" type="primary">tig</name>
    <name evidence="13" type="ORF">A3E39_03125</name>
</gene>